<evidence type="ECO:0000256" key="1">
    <source>
        <dbReference type="SAM" id="Coils"/>
    </source>
</evidence>
<keyword evidence="1" id="KW-0175">Coiled coil</keyword>
<proteinExistence type="predicted"/>
<organism evidence="2 3">
    <name type="scientific">Vitis vinifera</name>
    <name type="common">Grape</name>
    <dbReference type="NCBI Taxonomy" id="29760"/>
    <lineage>
        <taxon>Eukaryota</taxon>
        <taxon>Viridiplantae</taxon>
        <taxon>Streptophyta</taxon>
        <taxon>Embryophyta</taxon>
        <taxon>Tracheophyta</taxon>
        <taxon>Spermatophyta</taxon>
        <taxon>Magnoliopsida</taxon>
        <taxon>eudicotyledons</taxon>
        <taxon>Gunneridae</taxon>
        <taxon>Pentapetalae</taxon>
        <taxon>rosids</taxon>
        <taxon>Vitales</taxon>
        <taxon>Vitaceae</taxon>
        <taxon>Viteae</taxon>
        <taxon>Vitis</taxon>
    </lineage>
</organism>
<evidence type="ECO:0000313" key="2">
    <source>
        <dbReference type="EMBL" id="RVW78347.1"/>
    </source>
</evidence>
<protein>
    <submittedName>
        <fullName evidence="2">Uncharacterized protein</fullName>
    </submittedName>
</protein>
<name>A0A438H244_VITVI</name>
<reference evidence="2 3" key="1">
    <citation type="journal article" date="2018" name="PLoS Genet.">
        <title>Population sequencing reveals clonal diversity and ancestral inbreeding in the grapevine cultivar Chardonnay.</title>
        <authorList>
            <person name="Roach M.J."/>
            <person name="Johnson D.L."/>
            <person name="Bohlmann J."/>
            <person name="van Vuuren H.J."/>
            <person name="Jones S.J."/>
            <person name="Pretorius I.S."/>
            <person name="Schmidt S.A."/>
            <person name="Borneman A.R."/>
        </authorList>
    </citation>
    <scope>NUCLEOTIDE SEQUENCE [LARGE SCALE GENOMIC DNA]</scope>
    <source>
        <strain evidence="3">cv. Chardonnay</strain>
        <tissue evidence="2">Leaf</tissue>
    </source>
</reference>
<comment type="caution">
    <text evidence="2">The sequence shown here is derived from an EMBL/GenBank/DDBJ whole genome shotgun (WGS) entry which is preliminary data.</text>
</comment>
<sequence>MTEAGICEKVLGQKSGYVKGLGFGPKPISFSKSKPSSSEREIELEHRLIETQLLVETQQQLETQQDRIDQLEALVQKQNQQHHQQFEEILRHLRSSQGSS</sequence>
<feature type="coiled-coil region" evidence="1">
    <location>
        <begin position="54"/>
        <end position="88"/>
    </location>
</feature>
<dbReference type="EMBL" id="QGNW01000297">
    <property type="protein sequence ID" value="RVW78347.1"/>
    <property type="molecule type" value="Genomic_DNA"/>
</dbReference>
<evidence type="ECO:0000313" key="3">
    <source>
        <dbReference type="Proteomes" id="UP000288805"/>
    </source>
</evidence>
<dbReference type="AlphaFoldDB" id="A0A438H244"/>
<dbReference type="Proteomes" id="UP000288805">
    <property type="component" value="Unassembled WGS sequence"/>
</dbReference>
<gene>
    <name evidence="2" type="ORF">CK203_047737</name>
</gene>
<accession>A0A438H244</accession>